<dbReference type="InterPro" id="IPR004659">
    <property type="entry name" value="RNase_E/G"/>
</dbReference>
<protein>
    <recommendedName>
        <fullName evidence="4">Ribonuclease G</fullName>
    </recommendedName>
</protein>
<dbReference type="Pfam" id="PF10150">
    <property type="entry name" value="RNase_E_G"/>
    <property type="match status" value="1"/>
</dbReference>
<keyword evidence="10" id="KW-0479">Metal-binding</keyword>
<dbReference type="Pfam" id="PF01938">
    <property type="entry name" value="TRAM"/>
    <property type="match status" value="1"/>
</dbReference>
<dbReference type="InterPro" id="IPR036612">
    <property type="entry name" value="KH_dom_type_1_sf"/>
</dbReference>
<dbReference type="InterPro" id="IPR019307">
    <property type="entry name" value="RNA-bd_AU-1/RNase_E/G"/>
</dbReference>
<evidence type="ECO:0000313" key="19">
    <source>
        <dbReference type="EMBL" id="WPD18950.1"/>
    </source>
</evidence>
<evidence type="ECO:0000256" key="6">
    <source>
        <dbReference type="ARBA" id="ARBA00022552"/>
    </source>
</evidence>
<keyword evidence="13" id="KW-0378">Hydrolase</keyword>
<comment type="similarity">
    <text evidence="3">Belongs to the RNase E/G family. RNase G subfamily.</text>
</comment>
<dbReference type="PANTHER" id="PTHR30001">
    <property type="entry name" value="RIBONUCLEASE"/>
    <property type="match status" value="1"/>
</dbReference>
<dbReference type="RefSeq" id="WP_135224464.1">
    <property type="nucleotide sequence ID" value="NZ_CP132508.1"/>
</dbReference>
<evidence type="ECO:0000256" key="12">
    <source>
        <dbReference type="ARBA" id="ARBA00022759"/>
    </source>
</evidence>
<comment type="subcellular location">
    <subcellularLocation>
        <location evidence="2">Cytoplasm</location>
    </subcellularLocation>
</comment>
<organism evidence="19 20">
    <name type="scientific">Thermaerobacter composti</name>
    <dbReference type="NCBI Taxonomy" id="554949"/>
    <lineage>
        <taxon>Bacteria</taxon>
        <taxon>Bacillati</taxon>
        <taxon>Bacillota</taxon>
        <taxon>Clostridia</taxon>
        <taxon>Eubacteriales</taxon>
        <taxon>Clostridiales Family XVII. Incertae Sedis</taxon>
        <taxon>Thermaerobacter</taxon>
    </lineage>
</organism>
<evidence type="ECO:0000256" key="5">
    <source>
        <dbReference type="ARBA" id="ARBA00022490"/>
    </source>
</evidence>
<gene>
    <name evidence="19" type="ORF">Q5761_11410</name>
</gene>
<dbReference type="InterPro" id="IPR012340">
    <property type="entry name" value="NA-bd_OB-fold"/>
</dbReference>
<keyword evidence="11" id="KW-0699">rRNA-binding</keyword>
<dbReference type="Proteomes" id="UP001304683">
    <property type="component" value="Chromosome"/>
</dbReference>
<keyword evidence="14" id="KW-0460">Magnesium</keyword>
<dbReference type="PROSITE" id="PS50926">
    <property type="entry name" value="TRAM"/>
    <property type="match status" value="1"/>
</dbReference>
<evidence type="ECO:0000256" key="14">
    <source>
        <dbReference type="ARBA" id="ARBA00022842"/>
    </source>
</evidence>
<dbReference type="Gene3D" id="3.40.1260.20">
    <property type="entry name" value="Ribonuclease E, catalytic domain"/>
    <property type="match status" value="1"/>
</dbReference>
<comment type="cofactor">
    <cofactor evidence="1">
        <name>Mg(2+)</name>
        <dbReference type="ChEBI" id="CHEBI:18420"/>
    </cofactor>
</comment>
<keyword evidence="8" id="KW-0819">tRNA processing</keyword>
<evidence type="ECO:0000256" key="4">
    <source>
        <dbReference type="ARBA" id="ARBA00017719"/>
    </source>
</evidence>
<evidence type="ECO:0000256" key="11">
    <source>
        <dbReference type="ARBA" id="ARBA00022730"/>
    </source>
</evidence>
<feature type="domain" description="S1 motif" evidence="17">
    <location>
        <begin position="39"/>
        <end position="129"/>
    </location>
</feature>
<evidence type="ECO:0000256" key="1">
    <source>
        <dbReference type="ARBA" id="ARBA00001946"/>
    </source>
</evidence>
<dbReference type="InterPro" id="IPR003029">
    <property type="entry name" value="S1_domain"/>
</dbReference>
<dbReference type="NCBIfam" id="TIGR00757">
    <property type="entry name" value="RNaseEG"/>
    <property type="match status" value="1"/>
</dbReference>
<dbReference type="InterPro" id="IPR004087">
    <property type="entry name" value="KH_dom"/>
</dbReference>
<dbReference type="SMART" id="SM00322">
    <property type="entry name" value="KH"/>
    <property type="match status" value="1"/>
</dbReference>
<keyword evidence="9" id="KW-0540">Nuclease</keyword>
<name>A0ABZ0QRE3_9FIRM</name>
<evidence type="ECO:0000256" key="7">
    <source>
        <dbReference type="ARBA" id="ARBA00022555"/>
    </source>
</evidence>
<feature type="domain" description="TRAM" evidence="18">
    <location>
        <begin position="503"/>
        <end position="565"/>
    </location>
</feature>
<sequence length="565" mass="63800">MRKSILITVEPDETRVAVLEDDRLVEVYHERPSTQRVAGNIYKGRVENVLPGMQAAFVNIGLERNAFLYVADAVPRGEEAEDDDLPDDLRHASIADVLHPGQEIIVQVAKEPTGTKGARVTRRITLPGRLLVLMPGVQYVGVSRRIHDERERQRLKQLAQRLQPPGAGLIVRTAAEGRSEAELRSDVEYLTRLWADIQRRARRERAPVLLYRDLGLVFRVVRDMLTPEVERVLIDDPDEYHRVLELVGALAAPLRDRIQLYRDREVGLFEQFGVNEEIERALKRRVWLKSGGYLVIDQTEALTAIDVNTGKFVGSKDLADTVFRTNMEAAAEIARQLRLRDIGGIIVIDFIDMDDPAHRRRVVEELERHLARDPTKATVLGITGLGLVEMTRKKGRRSLLEQLTRECPYCDGRGRVLSEESAARRIRREIQRILRHAASEAILVEVHPSVASLLIGAGGANLRELERQTGRSVFIRGREDVHLEGMNLVALGSRAEVERQALPVHAGQRLELEVEERHAHNQQDGIARIEGYVIDIQGAGDRVGQRVLVEITRAHRTYARARVVS</sequence>
<keyword evidence="5" id="KW-0963">Cytoplasm</keyword>
<dbReference type="InterPro" id="IPR048583">
    <property type="entry name" value="RNase_E_G_thioredoxin-like"/>
</dbReference>
<dbReference type="InterPro" id="IPR002792">
    <property type="entry name" value="TRAM_dom"/>
</dbReference>
<evidence type="ECO:0000256" key="13">
    <source>
        <dbReference type="ARBA" id="ARBA00022801"/>
    </source>
</evidence>
<dbReference type="EMBL" id="CP132508">
    <property type="protein sequence ID" value="WPD18950.1"/>
    <property type="molecule type" value="Genomic_DNA"/>
</dbReference>
<dbReference type="PROSITE" id="PS50126">
    <property type="entry name" value="S1"/>
    <property type="match status" value="1"/>
</dbReference>
<dbReference type="PANTHER" id="PTHR30001:SF0">
    <property type="entry name" value="RIBONUCLEASE G"/>
    <property type="match status" value="1"/>
</dbReference>
<dbReference type="SMART" id="SM00316">
    <property type="entry name" value="S1"/>
    <property type="match status" value="1"/>
</dbReference>
<dbReference type="SUPFAM" id="SSF50249">
    <property type="entry name" value="Nucleic acid-binding proteins"/>
    <property type="match status" value="2"/>
</dbReference>
<evidence type="ECO:0000256" key="2">
    <source>
        <dbReference type="ARBA" id="ARBA00004496"/>
    </source>
</evidence>
<dbReference type="CDD" id="cd04453">
    <property type="entry name" value="S1_RNase_E"/>
    <property type="match status" value="1"/>
</dbReference>
<evidence type="ECO:0000313" key="20">
    <source>
        <dbReference type="Proteomes" id="UP001304683"/>
    </source>
</evidence>
<keyword evidence="20" id="KW-1185">Reference proteome</keyword>
<dbReference type="PROSITE" id="PS50084">
    <property type="entry name" value="KH_TYPE_1"/>
    <property type="match status" value="1"/>
</dbReference>
<keyword evidence="7" id="KW-0820">tRNA-binding</keyword>
<dbReference type="Gene3D" id="2.40.50.140">
    <property type="entry name" value="Nucleic acid-binding proteins"/>
    <property type="match status" value="2"/>
</dbReference>
<dbReference type="SUPFAM" id="SSF54791">
    <property type="entry name" value="Eukaryotic type KH-domain (KH-domain type I)"/>
    <property type="match status" value="1"/>
</dbReference>
<proteinExistence type="inferred from homology"/>
<evidence type="ECO:0000256" key="3">
    <source>
        <dbReference type="ARBA" id="ARBA00005663"/>
    </source>
</evidence>
<evidence type="ECO:0000256" key="9">
    <source>
        <dbReference type="ARBA" id="ARBA00022722"/>
    </source>
</evidence>
<keyword evidence="15 16" id="KW-0694">RNA-binding</keyword>
<reference evidence="19 20" key="1">
    <citation type="submission" date="2023-08" db="EMBL/GenBank/DDBJ databases">
        <title>Genome sequence of Thermaerobacter compostii strain Ins1, a spore-forming filamentous bacterium isolated from a deep geothermal reservoir.</title>
        <authorList>
            <person name="Bregnard D."/>
            <person name="Gonzalez D."/>
            <person name="Junier P."/>
        </authorList>
    </citation>
    <scope>NUCLEOTIDE SEQUENCE [LARGE SCALE GENOMIC DNA]</scope>
    <source>
        <strain evidence="19 20">Ins1</strain>
    </source>
</reference>
<evidence type="ECO:0000256" key="8">
    <source>
        <dbReference type="ARBA" id="ARBA00022694"/>
    </source>
</evidence>
<evidence type="ECO:0000256" key="16">
    <source>
        <dbReference type="PROSITE-ProRule" id="PRU00117"/>
    </source>
</evidence>
<dbReference type="CDD" id="cd00105">
    <property type="entry name" value="KH-I"/>
    <property type="match status" value="1"/>
</dbReference>
<dbReference type="Pfam" id="PF20833">
    <property type="entry name" value="RNase_E_G_Thio"/>
    <property type="match status" value="1"/>
</dbReference>
<evidence type="ECO:0000256" key="10">
    <source>
        <dbReference type="ARBA" id="ARBA00022723"/>
    </source>
</evidence>
<evidence type="ECO:0000259" key="17">
    <source>
        <dbReference type="PROSITE" id="PS50126"/>
    </source>
</evidence>
<keyword evidence="6" id="KW-0698">rRNA processing</keyword>
<evidence type="ECO:0000256" key="15">
    <source>
        <dbReference type="ARBA" id="ARBA00022884"/>
    </source>
</evidence>
<evidence type="ECO:0000259" key="18">
    <source>
        <dbReference type="PROSITE" id="PS50926"/>
    </source>
</evidence>
<accession>A0ABZ0QRE3</accession>
<keyword evidence="12" id="KW-0255">Endonuclease</keyword>